<dbReference type="Proteomes" id="UP000001031">
    <property type="component" value="Chromosome"/>
</dbReference>
<keyword evidence="3" id="KW-1185">Reference proteome</keyword>
<feature type="region of interest" description="Disordered" evidence="1">
    <location>
        <begin position="31"/>
        <end position="73"/>
    </location>
</feature>
<evidence type="ECO:0000313" key="3">
    <source>
        <dbReference type="Proteomes" id="UP000001031"/>
    </source>
</evidence>
<sequence>MALRQDCLLLFILFIFLFIARKLAFTGMEPAVTSDRSQTQTSLPCPWGGSNTPDTSGNKEYSARDKRRNFRRG</sequence>
<name>B2ULT2_AKKM8</name>
<reference evidence="3" key="1">
    <citation type="journal article" date="2011" name="PLoS ONE">
        <title>The genome of Akkermansia muciniphila, a dedicated intestinal mucin degrader, and its use in exploring intestinal metagenomes.</title>
        <authorList>
            <person name="van Passel M.W."/>
            <person name="Kant R."/>
            <person name="Zoetendal E.G."/>
            <person name="Plugge C.M."/>
            <person name="Derrien M."/>
            <person name="Malfatti S.A."/>
            <person name="Chain P.S."/>
            <person name="Woyke T."/>
            <person name="Palva A."/>
            <person name="de Vos W.M."/>
            <person name="Smidt H."/>
        </authorList>
    </citation>
    <scope>NUCLEOTIDE SEQUENCE [LARGE SCALE GENOMIC DNA]</scope>
    <source>
        <strain evidence="3">ATCC BAA-835 / DSM 22959 / JCM 33894 / BCRC 81048 / CCUG 64013 / CIP 107961 / Muc</strain>
    </source>
</reference>
<organism evidence="2 3">
    <name type="scientific">Akkermansia muciniphila (strain ATCC BAA-835 / DSM 22959 / JCM 33894 / BCRC 81048 / CCUG 64013 / CIP 107961 / Muc)</name>
    <dbReference type="NCBI Taxonomy" id="349741"/>
    <lineage>
        <taxon>Bacteria</taxon>
        <taxon>Pseudomonadati</taxon>
        <taxon>Verrucomicrobiota</taxon>
        <taxon>Verrucomicrobiia</taxon>
        <taxon>Verrucomicrobiales</taxon>
        <taxon>Akkermansiaceae</taxon>
        <taxon>Akkermansia</taxon>
    </lineage>
</organism>
<evidence type="ECO:0000313" key="2">
    <source>
        <dbReference type="EMBL" id="ACD03976.1"/>
    </source>
</evidence>
<dbReference type="EMBL" id="CP001071">
    <property type="protein sequence ID" value="ACD03976.1"/>
    <property type="molecule type" value="Genomic_DNA"/>
</dbReference>
<dbReference type="KEGG" id="amu:Amuc_0132"/>
<dbReference type="AlphaFoldDB" id="B2ULT2"/>
<dbReference type="STRING" id="349741.Amuc_0132"/>
<dbReference type="HOGENOM" id="CLU_2696295_0_0_0"/>
<gene>
    <name evidence="2" type="ordered locus">Amuc_0132</name>
</gene>
<proteinExistence type="predicted"/>
<dbReference type="PaxDb" id="349741-Amuc_0132"/>
<feature type="compositionally biased region" description="Polar residues" evidence="1">
    <location>
        <begin position="34"/>
        <end position="59"/>
    </location>
</feature>
<accession>B2ULT2</accession>
<protein>
    <submittedName>
        <fullName evidence="2">Uncharacterized protein</fullName>
    </submittedName>
</protein>
<evidence type="ECO:0000256" key="1">
    <source>
        <dbReference type="SAM" id="MobiDB-lite"/>
    </source>
</evidence>